<name>A0A1I2Y966_9FIRM</name>
<proteinExistence type="predicted"/>
<accession>A0A1I2Y966</accession>
<sequence>MSEKFGKRLKKALKQAGYTQAKATEELGLSKNAITNYVSGRIPDTLILYKLANLCNVSMEWLLSGKETKAAGKAHLVEEAVRRYAVAQPKIIEVPAGVTVRYAGETVMITDKAMMLEDIREALEKGVDGTGYPELTKELTHLEYREKEQLVIVVIKGTKKGQFITNKEDEELLPLSSEERQILLKYRLLDARDQCDIKEIIDMKYERMVKRGRSYGSGSGGIGSGEEAAAKEYA</sequence>
<protein>
    <submittedName>
        <fullName evidence="3">Helix-turn-helix</fullName>
    </submittedName>
</protein>
<keyword evidence="4" id="KW-1185">Reference proteome</keyword>
<dbReference type="SUPFAM" id="SSF47413">
    <property type="entry name" value="lambda repressor-like DNA-binding domains"/>
    <property type="match status" value="1"/>
</dbReference>
<dbReference type="SMART" id="SM00530">
    <property type="entry name" value="HTH_XRE"/>
    <property type="match status" value="1"/>
</dbReference>
<dbReference type="CDD" id="cd00093">
    <property type="entry name" value="HTH_XRE"/>
    <property type="match status" value="1"/>
</dbReference>
<dbReference type="GO" id="GO:0003677">
    <property type="term" value="F:DNA binding"/>
    <property type="evidence" value="ECO:0007669"/>
    <property type="project" value="InterPro"/>
</dbReference>
<organism evidence="3 4">
    <name type="scientific">Desulfotruncus arcticus DSM 17038</name>
    <dbReference type="NCBI Taxonomy" id="1121424"/>
    <lineage>
        <taxon>Bacteria</taxon>
        <taxon>Bacillati</taxon>
        <taxon>Bacillota</taxon>
        <taxon>Clostridia</taxon>
        <taxon>Eubacteriales</taxon>
        <taxon>Desulfallaceae</taxon>
        <taxon>Desulfotruncus</taxon>
    </lineage>
</organism>
<evidence type="ECO:0000256" key="1">
    <source>
        <dbReference type="SAM" id="MobiDB-lite"/>
    </source>
</evidence>
<dbReference type="Gene3D" id="1.10.260.40">
    <property type="entry name" value="lambda repressor-like DNA-binding domains"/>
    <property type="match status" value="1"/>
</dbReference>
<dbReference type="Pfam" id="PF12844">
    <property type="entry name" value="HTH_19"/>
    <property type="match status" value="1"/>
</dbReference>
<dbReference type="STRING" id="341036.SAMN05660649_04303"/>
<dbReference type="Proteomes" id="UP000199337">
    <property type="component" value="Unassembled WGS sequence"/>
</dbReference>
<dbReference type="RefSeq" id="WP_092474226.1">
    <property type="nucleotide sequence ID" value="NZ_FOOX01000020.1"/>
</dbReference>
<dbReference type="AlphaFoldDB" id="A0A1I2Y966"/>
<evidence type="ECO:0000313" key="4">
    <source>
        <dbReference type="Proteomes" id="UP000199337"/>
    </source>
</evidence>
<reference evidence="4" key="1">
    <citation type="submission" date="2016-10" db="EMBL/GenBank/DDBJ databases">
        <authorList>
            <person name="Varghese N."/>
            <person name="Submissions S."/>
        </authorList>
    </citation>
    <scope>NUCLEOTIDE SEQUENCE [LARGE SCALE GENOMIC DNA]</scope>
    <source>
        <strain evidence="4">DSM 17038</strain>
    </source>
</reference>
<feature type="domain" description="HTH cro/C1-type" evidence="2">
    <location>
        <begin position="9"/>
        <end position="62"/>
    </location>
</feature>
<feature type="region of interest" description="Disordered" evidence="1">
    <location>
        <begin position="213"/>
        <end position="234"/>
    </location>
</feature>
<dbReference type="OrthoDB" id="48775at2"/>
<dbReference type="InterPro" id="IPR001387">
    <property type="entry name" value="Cro/C1-type_HTH"/>
</dbReference>
<evidence type="ECO:0000313" key="3">
    <source>
        <dbReference type="EMBL" id="SFH21917.1"/>
    </source>
</evidence>
<feature type="compositionally biased region" description="Gly residues" evidence="1">
    <location>
        <begin position="215"/>
        <end position="224"/>
    </location>
</feature>
<evidence type="ECO:0000259" key="2">
    <source>
        <dbReference type="PROSITE" id="PS50943"/>
    </source>
</evidence>
<dbReference type="InterPro" id="IPR010982">
    <property type="entry name" value="Lambda_DNA-bd_dom_sf"/>
</dbReference>
<gene>
    <name evidence="3" type="ORF">SAMN05660649_04303</name>
</gene>
<dbReference type="PROSITE" id="PS50943">
    <property type="entry name" value="HTH_CROC1"/>
    <property type="match status" value="1"/>
</dbReference>
<dbReference type="EMBL" id="FOOX01000020">
    <property type="protein sequence ID" value="SFH21917.1"/>
    <property type="molecule type" value="Genomic_DNA"/>
</dbReference>